<sequence>MSDMKKSLKYFAVNLKKYWKGLLLVIVLTIISTWFQVKAPTYMGDAITELSKYLTKYLNPATRSQASLGYFYNALWALLFFNCMNVVTMLISSLWTSRINALSTNQMRIGLFGKLQRMTVRYFDQHQDGKILSLFTSDLDNIFNAMNQAIFELISQAALYVGTIWIMFSLNVKMALATVASTPLVIIVALFIVRKARYNIDMQQEEIGKLNGYINEQINGEKIIITNGLQKQSLTGFKEKNEKVRKATFKGQLYSGLLFPLMQGLSLLNLAIVIAFGSWMVVNDNIEKAVGLGLIVMFVQYSQQYFQPITQITSMFSMLQLALTGAKRLSNVHSQPEEKINAAEQELDGIKKGVELKNVHFGYDENKEILHGLDIRVEKGRMVALVGPTGSGKTTVMNLLNRFYDITDGKIIFDDNDINELNLRSLRKNVGIVLQDSVLFTGTIAENIKFGKPDASHEEMVSAAKQAHIHEFINSLPEGYETKISDADSLFSTGQKQLISIARTILTNPPFLILDEATSNVDMVTEEKIQKAMDNVIAGRTSFVIAHRLKTIIKADDIVVLKDGNIIEEGNHQQLLKEKGFYYELYTNQMVFE</sequence>
<evidence type="ECO:0000256" key="7">
    <source>
        <dbReference type="ARBA" id="ARBA00023136"/>
    </source>
</evidence>
<proteinExistence type="predicted"/>
<dbReference type="GO" id="GO:0016887">
    <property type="term" value="F:ATP hydrolysis activity"/>
    <property type="evidence" value="ECO:0007669"/>
    <property type="project" value="InterPro"/>
</dbReference>
<evidence type="ECO:0000256" key="3">
    <source>
        <dbReference type="ARBA" id="ARBA00022692"/>
    </source>
</evidence>
<feature type="transmembrane region" description="Helical" evidence="8">
    <location>
        <begin position="149"/>
        <end position="168"/>
    </location>
</feature>
<dbReference type="EMBL" id="AZEG01000017">
    <property type="protein sequence ID" value="KRL36999.1"/>
    <property type="molecule type" value="Genomic_DNA"/>
</dbReference>
<keyword evidence="2" id="KW-0813">Transport</keyword>
<evidence type="ECO:0000259" key="10">
    <source>
        <dbReference type="PROSITE" id="PS50929"/>
    </source>
</evidence>
<feature type="domain" description="ABC transporter" evidence="9">
    <location>
        <begin position="354"/>
        <end position="588"/>
    </location>
</feature>
<keyword evidence="12" id="KW-1185">Reference proteome</keyword>
<dbReference type="Gene3D" id="3.40.50.300">
    <property type="entry name" value="P-loop containing nucleotide triphosphate hydrolases"/>
    <property type="match status" value="1"/>
</dbReference>
<organism evidence="11 12">
    <name type="scientific">Liquorilactobacillus uvarum DSM 19971</name>
    <dbReference type="NCBI Taxonomy" id="1423812"/>
    <lineage>
        <taxon>Bacteria</taxon>
        <taxon>Bacillati</taxon>
        <taxon>Bacillota</taxon>
        <taxon>Bacilli</taxon>
        <taxon>Lactobacillales</taxon>
        <taxon>Lactobacillaceae</taxon>
        <taxon>Liquorilactobacillus</taxon>
    </lineage>
</organism>
<dbReference type="InterPro" id="IPR011527">
    <property type="entry name" value="ABC1_TM_dom"/>
</dbReference>
<evidence type="ECO:0000313" key="12">
    <source>
        <dbReference type="Proteomes" id="UP000051155"/>
    </source>
</evidence>
<evidence type="ECO:0000256" key="4">
    <source>
        <dbReference type="ARBA" id="ARBA00022741"/>
    </source>
</evidence>
<keyword evidence="5 11" id="KW-0067">ATP-binding</keyword>
<evidence type="ECO:0000259" key="9">
    <source>
        <dbReference type="PROSITE" id="PS50893"/>
    </source>
</evidence>
<dbReference type="Pfam" id="PF00005">
    <property type="entry name" value="ABC_tran"/>
    <property type="match status" value="1"/>
</dbReference>
<dbReference type="PROSITE" id="PS50929">
    <property type="entry name" value="ABC_TM1F"/>
    <property type="match status" value="1"/>
</dbReference>
<feature type="transmembrane region" description="Helical" evidence="8">
    <location>
        <begin position="174"/>
        <end position="193"/>
    </location>
</feature>
<dbReference type="GO" id="GO:0005886">
    <property type="term" value="C:plasma membrane"/>
    <property type="evidence" value="ECO:0007669"/>
    <property type="project" value="UniProtKB-SubCell"/>
</dbReference>
<dbReference type="SUPFAM" id="SSF90123">
    <property type="entry name" value="ABC transporter transmembrane region"/>
    <property type="match status" value="1"/>
</dbReference>
<keyword evidence="7 8" id="KW-0472">Membrane</keyword>
<dbReference type="PANTHER" id="PTHR43394:SF1">
    <property type="entry name" value="ATP-BINDING CASSETTE SUB-FAMILY B MEMBER 10, MITOCHONDRIAL"/>
    <property type="match status" value="1"/>
</dbReference>
<gene>
    <name evidence="11" type="ORF">FD20_GL000710</name>
</gene>
<evidence type="ECO:0000256" key="5">
    <source>
        <dbReference type="ARBA" id="ARBA00022840"/>
    </source>
</evidence>
<dbReference type="Proteomes" id="UP000051155">
    <property type="component" value="Unassembled WGS sequence"/>
</dbReference>
<evidence type="ECO:0000256" key="2">
    <source>
        <dbReference type="ARBA" id="ARBA00022448"/>
    </source>
</evidence>
<dbReference type="OrthoDB" id="9770415at2"/>
<evidence type="ECO:0000256" key="1">
    <source>
        <dbReference type="ARBA" id="ARBA00004651"/>
    </source>
</evidence>
<dbReference type="GO" id="GO:0005524">
    <property type="term" value="F:ATP binding"/>
    <property type="evidence" value="ECO:0007669"/>
    <property type="project" value="UniProtKB-KW"/>
</dbReference>
<feature type="transmembrane region" description="Helical" evidence="8">
    <location>
        <begin position="21"/>
        <end position="37"/>
    </location>
</feature>
<dbReference type="Gene3D" id="1.20.1560.10">
    <property type="entry name" value="ABC transporter type 1, transmembrane domain"/>
    <property type="match status" value="1"/>
</dbReference>
<feature type="domain" description="ABC transmembrane type-1" evidence="10">
    <location>
        <begin position="23"/>
        <end position="321"/>
    </location>
</feature>
<name>A0A0R1PWT0_9LACO</name>
<dbReference type="PANTHER" id="PTHR43394">
    <property type="entry name" value="ATP-DEPENDENT PERMEASE MDL1, MITOCHONDRIAL"/>
    <property type="match status" value="1"/>
</dbReference>
<keyword evidence="3 8" id="KW-0812">Transmembrane</keyword>
<dbReference type="SUPFAM" id="SSF52540">
    <property type="entry name" value="P-loop containing nucleoside triphosphate hydrolases"/>
    <property type="match status" value="1"/>
</dbReference>
<feature type="transmembrane region" description="Helical" evidence="8">
    <location>
        <begin position="253"/>
        <end position="282"/>
    </location>
</feature>
<dbReference type="SMART" id="SM00382">
    <property type="entry name" value="AAA"/>
    <property type="match status" value="1"/>
</dbReference>
<dbReference type="Pfam" id="PF00664">
    <property type="entry name" value="ABC_membrane"/>
    <property type="match status" value="1"/>
</dbReference>
<protein>
    <submittedName>
        <fullName evidence="11">Multidrug protein lipid ABC transporter family ATP-binding and permease</fullName>
    </submittedName>
</protein>
<dbReference type="GO" id="GO:0015421">
    <property type="term" value="F:ABC-type oligopeptide transporter activity"/>
    <property type="evidence" value="ECO:0007669"/>
    <property type="project" value="TreeGrafter"/>
</dbReference>
<dbReference type="InterPro" id="IPR027417">
    <property type="entry name" value="P-loop_NTPase"/>
</dbReference>
<evidence type="ECO:0000313" key="11">
    <source>
        <dbReference type="EMBL" id="KRL36999.1"/>
    </source>
</evidence>
<dbReference type="InterPro" id="IPR003593">
    <property type="entry name" value="AAA+_ATPase"/>
</dbReference>
<dbReference type="FunFam" id="3.40.50.300:FF:000287">
    <property type="entry name" value="Multidrug ABC transporter ATP-binding protein"/>
    <property type="match status" value="1"/>
</dbReference>
<dbReference type="PATRIC" id="fig|1423812.3.peg.776"/>
<dbReference type="InterPro" id="IPR036640">
    <property type="entry name" value="ABC1_TM_sf"/>
</dbReference>
<evidence type="ECO:0000256" key="8">
    <source>
        <dbReference type="SAM" id="Phobius"/>
    </source>
</evidence>
<accession>A0A0R1PWT0</accession>
<keyword evidence="6 8" id="KW-1133">Transmembrane helix</keyword>
<dbReference type="STRING" id="1423812.FD20_GL000710"/>
<feature type="transmembrane region" description="Helical" evidence="8">
    <location>
        <begin position="74"/>
        <end position="95"/>
    </location>
</feature>
<dbReference type="InterPro" id="IPR039421">
    <property type="entry name" value="Type_1_exporter"/>
</dbReference>
<reference evidence="11 12" key="1">
    <citation type="journal article" date="2015" name="Genome Announc.">
        <title>Expanding the biotechnology potential of lactobacilli through comparative genomics of 213 strains and associated genera.</title>
        <authorList>
            <person name="Sun Z."/>
            <person name="Harris H.M."/>
            <person name="McCann A."/>
            <person name="Guo C."/>
            <person name="Argimon S."/>
            <person name="Zhang W."/>
            <person name="Yang X."/>
            <person name="Jeffery I.B."/>
            <person name="Cooney J.C."/>
            <person name="Kagawa T.F."/>
            <person name="Liu W."/>
            <person name="Song Y."/>
            <person name="Salvetti E."/>
            <person name="Wrobel A."/>
            <person name="Rasinkangas P."/>
            <person name="Parkhill J."/>
            <person name="Rea M.C."/>
            <person name="O'Sullivan O."/>
            <person name="Ritari J."/>
            <person name="Douillard F.P."/>
            <person name="Paul Ross R."/>
            <person name="Yang R."/>
            <person name="Briner A.E."/>
            <person name="Felis G.E."/>
            <person name="de Vos W.M."/>
            <person name="Barrangou R."/>
            <person name="Klaenhammer T.R."/>
            <person name="Caufield P.W."/>
            <person name="Cui Y."/>
            <person name="Zhang H."/>
            <person name="O'Toole P.W."/>
        </authorList>
    </citation>
    <scope>NUCLEOTIDE SEQUENCE [LARGE SCALE GENOMIC DNA]</scope>
    <source>
        <strain evidence="11 12">DSM 19971</strain>
    </source>
</reference>
<evidence type="ECO:0000256" key="6">
    <source>
        <dbReference type="ARBA" id="ARBA00022989"/>
    </source>
</evidence>
<comment type="subcellular location">
    <subcellularLocation>
        <location evidence="1">Cell membrane</location>
        <topology evidence="1">Multi-pass membrane protein</topology>
    </subcellularLocation>
</comment>
<dbReference type="CDD" id="cd18547">
    <property type="entry name" value="ABC_6TM_Tm288_like"/>
    <property type="match status" value="1"/>
</dbReference>
<keyword evidence="4" id="KW-0547">Nucleotide-binding</keyword>
<dbReference type="RefSeq" id="WP_057737674.1">
    <property type="nucleotide sequence ID" value="NZ_AZEG01000017.1"/>
</dbReference>
<dbReference type="InterPro" id="IPR003439">
    <property type="entry name" value="ABC_transporter-like_ATP-bd"/>
</dbReference>
<comment type="caution">
    <text evidence="11">The sequence shown here is derived from an EMBL/GenBank/DDBJ whole genome shotgun (WGS) entry which is preliminary data.</text>
</comment>
<dbReference type="PROSITE" id="PS50893">
    <property type="entry name" value="ABC_TRANSPORTER_2"/>
    <property type="match status" value="1"/>
</dbReference>
<dbReference type="AlphaFoldDB" id="A0A0R1PWT0"/>